<feature type="non-terminal residue" evidence="1">
    <location>
        <position position="1"/>
    </location>
</feature>
<proteinExistence type="predicted"/>
<evidence type="ECO:0000313" key="1">
    <source>
        <dbReference type="EMBL" id="CAF4427081.1"/>
    </source>
</evidence>
<dbReference type="Proteomes" id="UP000663866">
    <property type="component" value="Unassembled WGS sequence"/>
</dbReference>
<gene>
    <name evidence="1" type="ORF">OVN521_LOCUS36458</name>
</gene>
<protein>
    <submittedName>
        <fullName evidence="1">Uncharacterized protein</fullName>
    </submittedName>
</protein>
<dbReference type="AlphaFoldDB" id="A0A820QV83"/>
<organism evidence="1 2">
    <name type="scientific">Rotaria magnacalcarata</name>
    <dbReference type="NCBI Taxonomy" id="392030"/>
    <lineage>
        <taxon>Eukaryota</taxon>
        <taxon>Metazoa</taxon>
        <taxon>Spiralia</taxon>
        <taxon>Gnathifera</taxon>
        <taxon>Rotifera</taxon>
        <taxon>Eurotatoria</taxon>
        <taxon>Bdelloidea</taxon>
        <taxon>Philodinida</taxon>
        <taxon>Philodinidae</taxon>
        <taxon>Rotaria</taxon>
    </lineage>
</organism>
<accession>A0A820QV83</accession>
<sequence>MSTWSKAKTSWTHITASVTNINDDLRIRTLFDRILQLLSSTQPPETASGATLVQCIAQINITNLPELINCDIKQEYDQIYLLINHITKR</sequence>
<keyword evidence="2" id="KW-1185">Reference proteome</keyword>
<reference evidence="1" key="1">
    <citation type="submission" date="2021-02" db="EMBL/GenBank/DDBJ databases">
        <authorList>
            <person name="Nowell W R."/>
        </authorList>
    </citation>
    <scope>NUCLEOTIDE SEQUENCE</scope>
</reference>
<dbReference type="EMBL" id="CAJOBG010043371">
    <property type="protein sequence ID" value="CAF4427081.1"/>
    <property type="molecule type" value="Genomic_DNA"/>
</dbReference>
<comment type="caution">
    <text evidence="1">The sequence shown here is derived from an EMBL/GenBank/DDBJ whole genome shotgun (WGS) entry which is preliminary data.</text>
</comment>
<evidence type="ECO:0000313" key="2">
    <source>
        <dbReference type="Proteomes" id="UP000663866"/>
    </source>
</evidence>
<name>A0A820QV83_9BILA</name>